<gene>
    <name evidence="2" type="ORF">MNBD_CHLOROFLEXI01-2473</name>
</gene>
<dbReference type="Pfam" id="PF14108">
    <property type="entry name" value="ABA4-like"/>
    <property type="match status" value="1"/>
</dbReference>
<feature type="transmembrane region" description="Helical" evidence="1">
    <location>
        <begin position="111"/>
        <end position="133"/>
    </location>
</feature>
<dbReference type="EMBL" id="UOEU01000768">
    <property type="protein sequence ID" value="VAW39875.1"/>
    <property type="molecule type" value="Genomic_DNA"/>
</dbReference>
<dbReference type="PANTHER" id="PTHR34543:SF1">
    <property type="entry name" value="PROTEIN ABA DEFICIENT 4, CHLOROPLASTIC"/>
    <property type="match status" value="1"/>
</dbReference>
<reference evidence="2" key="1">
    <citation type="submission" date="2018-06" db="EMBL/GenBank/DDBJ databases">
        <authorList>
            <person name="Zhirakovskaya E."/>
        </authorList>
    </citation>
    <scope>NUCLEOTIDE SEQUENCE</scope>
</reference>
<keyword evidence="1" id="KW-0812">Transmembrane</keyword>
<sequence>MSMETIFSFSSLLVMPFWLLMIFLPRWRVTQRLMTGTWVVIPAALLYLVLILPNFGTIFLTVLNPTLAGVIDLLGTPTGATIGWVHFLAFDLFVGRWIYLESGKKNIPAWIISPILFFVLMLGPVGFLLYLGVQTAVLHYNSNLDDKI</sequence>
<evidence type="ECO:0008006" key="3">
    <source>
        <dbReference type="Google" id="ProtNLM"/>
    </source>
</evidence>
<accession>A0A3B0V8H1</accession>
<feature type="transmembrane region" description="Helical" evidence="1">
    <location>
        <begin position="82"/>
        <end position="99"/>
    </location>
</feature>
<evidence type="ECO:0000256" key="1">
    <source>
        <dbReference type="SAM" id="Phobius"/>
    </source>
</evidence>
<protein>
    <recommendedName>
        <fullName evidence="3">DUF4281 domain-containing protein</fullName>
    </recommendedName>
</protein>
<keyword evidence="1" id="KW-1133">Transmembrane helix</keyword>
<dbReference type="AlphaFoldDB" id="A0A3B0V8H1"/>
<dbReference type="InterPro" id="IPR025461">
    <property type="entry name" value="ABA4-like"/>
</dbReference>
<proteinExistence type="predicted"/>
<name>A0A3B0V8H1_9ZZZZ</name>
<feature type="transmembrane region" description="Helical" evidence="1">
    <location>
        <begin position="36"/>
        <end position="62"/>
    </location>
</feature>
<dbReference type="PANTHER" id="PTHR34543">
    <property type="entry name" value="PROTEIN ABA DEFICIENT 4, CHLOROPLASTIC"/>
    <property type="match status" value="1"/>
</dbReference>
<keyword evidence="1" id="KW-0472">Membrane</keyword>
<feature type="transmembrane region" description="Helical" evidence="1">
    <location>
        <begin position="6"/>
        <end position="24"/>
    </location>
</feature>
<evidence type="ECO:0000313" key="2">
    <source>
        <dbReference type="EMBL" id="VAW39875.1"/>
    </source>
</evidence>
<organism evidence="2">
    <name type="scientific">hydrothermal vent metagenome</name>
    <dbReference type="NCBI Taxonomy" id="652676"/>
    <lineage>
        <taxon>unclassified sequences</taxon>
        <taxon>metagenomes</taxon>
        <taxon>ecological metagenomes</taxon>
    </lineage>
</organism>